<dbReference type="OMA" id="TEFFAKA"/>
<comment type="caution">
    <text evidence="7">The sequence shown here is derived from an EMBL/GenBank/DDBJ whole genome shotgun (WGS) entry which is preliminary data.</text>
</comment>
<keyword evidence="3" id="KW-0862">Zinc</keyword>
<dbReference type="Gene3D" id="1.25.40.10">
    <property type="entry name" value="Tetratricopeptide repeat domain"/>
    <property type="match status" value="2"/>
</dbReference>
<feature type="domain" description="MYND-type" evidence="6">
    <location>
        <begin position="9"/>
        <end position="50"/>
    </location>
</feature>
<dbReference type="OrthoDB" id="272077at2759"/>
<comment type="similarity">
    <text evidence="4">Belongs to the sel-1 family.</text>
</comment>
<dbReference type="InterPro" id="IPR050767">
    <property type="entry name" value="Sel1_AlgK"/>
</dbReference>
<evidence type="ECO:0000256" key="4">
    <source>
        <dbReference type="ARBA" id="ARBA00038101"/>
    </source>
</evidence>
<evidence type="ECO:0000256" key="5">
    <source>
        <dbReference type="PROSITE-ProRule" id="PRU00134"/>
    </source>
</evidence>
<evidence type="ECO:0000256" key="2">
    <source>
        <dbReference type="ARBA" id="ARBA00022771"/>
    </source>
</evidence>
<evidence type="ECO:0000256" key="3">
    <source>
        <dbReference type="ARBA" id="ARBA00022833"/>
    </source>
</evidence>
<dbReference type="Pfam" id="PF08238">
    <property type="entry name" value="Sel1"/>
    <property type="match status" value="5"/>
</dbReference>
<keyword evidence="1" id="KW-0479">Metal-binding</keyword>
<keyword evidence="2 5" id="KW-0863">Zinc-finger</keyword>
<dbReference type="InterPro" id="IPR006597">
    <property type="entry name" value="Sel1-like"/>
</dbReference>
<organism evidence="7 8">
    <name type="scientific">Thalassiosira oceanica</name>
    <name type="common">Marine diatom</name>
    <dbReference type="NCBI Taxonomy" id="159749"/>
    <lineage>
        <taxon>Eukaryota</taxon>
        <taxon>Sar</taxon>
        <taxon>Stramenopiles</taxon>
        <taxon>Ochrophyta</taxon>
        <taxon>Bacillariophyta</taxon>
        <taxon>Coscinodiscophyceae</taxon>
        <taxon>Thalassiosirophycidae</taxon>
        <taxon>Thalassiosirales</taxon>
        <taxon>Thalassiosiraceae</taxon>
        <taxon>Thalassiosira</taxon>
    </lineage>
</organism>
<dbReference type="GO" id="GO:0008270">
    <property type="term" value="F:zinc ion binding"/>
    <property type="evidence" value="ECO:0007669"/>
    <property type="project" value="UniProtKB-KW"/>
</dbReference>
<proteinExistence type="inferred from homology"/>
<dbReference type="PROSITE" id="PS50865">
    <property type="entry name" value="ZF_MYND_2"/>
    <property type="match status" value="1"/>
</dbReference>
<dbReference type="SUPFAM" id="SSF81901">
    <property type="entry name" value="HCP-like"/>
    <property type="match status" value="2"/>
</dbReference>
<evidence type="ECO:0000256" key="1">
    <source>
        <dbReference type="ARBA" id="ARBA00022723"/>
    </source>
</evidence>
<sequence length="392" mass="43955">MSDLRVDVCANCGIESGDAVKLKDCTACRLVKYCGVDCQRAHRKRHKKACKQRAAELKDERLYGQGHERPEGDFCPICTLPIPIPMPKHSGFYICCMKKICFGCDVAAKKRGMHGCPFCRTSLSCNDADKLAMVRTRAEKKDPDAIFFLGQKYFFGEHFGLRKDTRKAVELLTEAAELGSIQAFFSLGNAYLRGRGYGVQQDHAKATEFFAKAAMEGHVESRFNLGCFEEQKGNHDRAVRHFLISAKMGDNDSVESIKRAFMAGIATKEQYAEALRGHQDAVEQMKRDGVEKDHAKATEFYMKAAMQGHVPSRYNLGCYEAKKGNFHRAVRHLLISAKMGEERSLAAIKKMFMTGLTNKEQYAETLKGYQCAAEEMKSHDRDEVKALPGGEL</sequence>
<dbReference type="InterPro" id="IPR002893">
    <property type="entry name" value="Znf_MYND"/>
</dbReference>
<dbReference type="PANTHER" id="PTHR11102:SF160">
    <property type="entry name" value="ERAD-ASSOCIATED E3 UBIQUITIN-PROTEIN LIGASE COMPONENT HRD3"/>
    <property type="match status" value="1"/>
</dbReference>
<dbReference type="PANTHER" id="PTHR11102">
    <property type="entry name" value="SEL-1-LIKE PROTEIN"/>
    <property type="match status" value="1"/>
</dbReference>
<dbReference type="AlphaFoldDB" id="K0RJ19"/>
<accession>K0RJ19</accession>
<dbReference type="Pfam" id="PF01753">
    <property type="entry name" value="zf-MYND"/>
    <property type="match status" value="1"/>
</dbReference>
<name>K0RJ19_THAOC</name>
<evidence type="ECO:0000313" key="8">
    <source>
        <dbReference type="Proteomes" id="UP000266841"/>
    </source>
</evidence>
<evidence type="ECO:0000313" key="7">
    <source>
        <dbReference type="EMBL" id="EJK46672.1"/>
    </source>
</evidence>
<protein>
    <recommendedName>
        <fullName evidence="6">MYND-type domain-containing protein</fullName>
    </recommendedName>
</protein>
<dbReference type="PROSITE" id="PS01360">
    <property type="entry name" value="ZF_MYND_1"/>
    <property type="match status" value="1"/>
</dbReference>
<dbReference type="SUPFAM" id="SSF144232">
    <property type="entry name" value="HIT/MYND zinc finger-like"/>
    <property type="match status" value="1"/>
</dbReference>
<reference evidence="7 8" key="1">
    <citation type="journal article" date="2012" name="Genome Biol.">
        <title>Genome and low-iron response of an oceanic diatom adapted to chronic iron limitation.</title>
        <authorList>
            <person name="Lommer M."/>
            <person name="Specht M."/>
            <person name="Roy A.S."/>
            <person name="Kraemer L."/>
            <person name="Andreson R."/>
            <person name="Gutowska M.A."/>
            <person name="Wolf J."/>
            <person name="Bergner S.V."/>
            <person name="Schilhabel M.B."/>
            <person name="Klostermeier U.C."/>
            <person name="Beiko R.G."/>
            <person name="Rosenstiel P."/>
            <person name="Hippler M."/>
            <person name="Laroche J."/>
        </authorList>
    </citation>
    <scope>NUCLEOTIDE SEQUENCE [LARGE SCALE GENOMIC DNA]</scope>
    <source>
        <strain evidence="7 8">CCMP1005</strain>
    </source>
</reference>
<keyword evidence="8" id="KW-1185">Reference proteome</keyword>
<dbReference type="SMART" id="SM00671">
    <property type="entry name" value="SEL1"/>
    <property type="match status" value="5"/>
</dbReference>
<dbReference type="Gene3D" id="6.10.140.2220">
    <property type="match status" value="1"/>
</dbReference>
<dbReference type="InterPro" id="IPR011990">
    <property type="entry name" value="TPR-like_helical_dom_sf"/>
</dbReference>
<gene>
    <name evidence="7" type="ORF">THAOC_34653</name>
</gene>
<dbReference type="Proteomes" id="UP000266841">
    <property type="component" value="Unassembled WGS sequence"/>
</dbReference>
<evidence type="ECO:0000259" key="6">
    <source>
        <dbReference type="PROSITE" id="PS50865"/>
    </source>
</evidence>
<dbReference type="EMBL" id="AGNL01047607">
    <property type="protein sequence ID" value="EJK46672.1"/>
    <property type="molecule type" value="Genomic_DNA"/>
</dbReference>